<reference evidence="2 3" key="1">
    <citation type="submission" date="2019-07" db="EMBL/GenBank/DDBJ databases">
        <title>Whole genome shotgun sequence of Microbacterium aerolatum NBRC 103071.</title>
        <authorList>
            <person name="Hosoyama A."/>
            <person name="Uohara A."/>
            <person name="Ohji S."/>
            <person name="Ichikawa N."/>
        </authorList>
    </citation>
    <scope>NUCLEOTIDE SEQUENCE [LARGE SCALE GENOMIC DNA]</scope>
    <source>
        <strain evidence="2 3">NBRC 103071</strain>
    </source>
</reference>
<gene>
    <name evidence="2" type="ORF">MAE01_24350</name>
</gene>
<comment type="caution">
    <text evidence="2">The sequence shown here is derived from an EMBL/GenBank/DDBJ whole genome shotgun (WGS) entry which is preliminary data.</text>
</comment>
<feature type="compositionally biased region" description="Acidic residues" evidence="1">
    <location>
        <begin position="30"/>
        <end position="47"/>
    </location>
</feature>
<accession>A0A511AGI5</accession>
<feature type="compositionally biased region" description="Pro residues" evidence="1">
    <location>
        <begin position="1"/>
        <end position="11"/>
    </location>
</feature>
<proteinExistence type="predicted"/>
<protein>
    <submittedName>
        <fullName evidence="2">Uncharacterized protein</fullName>
    </submittedName>
</protein>
<evidence type="ECO:0000313" key="2">
    <source>
        <dbReference type="EMBL" id="GEK87259.1"/>
    </source>
</evidence>
<sequence length="67" mass="6889">MSNPLIPPVPLPDDDRVAADGTAEPGIDPTVEEDGERTVDPDVDDAQIDSADADRLASGADSDGDTL</sequence>
<feature type="region of interest" description="Disordered" evidence="1">
    <location>
        <begin position="1"/>
        <end position="67"/>
    </location>
</feature>
<organism evidence="2 3">
    <name type="scientific">Microbacterium aerolatum</name>
    <dbReference type="NCBI Taxonomy" id="153731"/>
    <lineage>
        <taxon>Bacteria</taxon>
        <taxon>Bacillati</taxon>
        <taxon>Actinomycetota</taxon>
        <taxon>Actinomycetes</taxon>
        <taxon>Micrococcales</taxon>
        <taxon>Microbacteriaceae</taxon>
        <taxon>Microbacterium</taxon>
    </lineage>
</organism>
<keyword evidence="3" id="KW-1185">Reference proteome</keyword>
<dbReference type="Proteomes" id="UP000321225">
    <property type="component" value="Unassembled WGS sequence"/>
</dbReference>
<evidence type="ECO:0000256" key="1">
    <source>
        <dbReference type="SAM" id="MobiDB-lite"/>
    </source>
</evidence>
<dbReference type="RefSeq" id="WP_147039836.1">
    <property type="nucleotide sequence ID" value="NZ_BJUW01000011.1"/>
</dbReference>
<dbReference type="EMBL" id="BJUW01000011">
    <property type="protein sequence ID" value="GEK87259.1"/>
    <property type="molecule type" value="Genomic_DNA"/>
</dbReference>
<evidence type="ECO:0000313" key="3">
    <source>
        <dbReference type="Proteomes" id="UP000321225"/>
    </source>
</evidence>
<dbReference type="AlphaFoldDB" id="A0A511AGI5"/>
<name>A0A511AGI5_9MICO</name>